<proteinExistence type="predicted"/>
<dbReference type="EMBL" id="MU250527">
    <property type="protein sequence ID" value="KAG7449577.1"/>
    <property type="molecule type" value="Genomic_DNA"/>
</dbReference>
<sequence length="159" mass="17676">MDQPPPSIRSSNALSSATFRSAYSAGLFSSLPTSISEPHDSARHYPVIETGKRRKAWIHVFENAIFTNDEISNELAPQRRKVYVSSLEAHIDALHDQLLRMGWWPVPAKELERHKGLNSKTAKVHSIVGIPYSVYLSASEYGCHTPAQGHVDANKNLSV</sequence>
<dbReference type="AlphaFoldDB" id="A0A9P7VZU0"/>
<evidence type="ECO:0000313" key="1">
    <source>
        <dbReference type="EMBL" id="KAG7449577.1"/>
    </source>
</evidence>
<evidence type="ECO:0000313" key="2">
    <source>
        <dbReference type="Proteomes" id="UP000812287"/>
    </source>
</evidence>
<organism evidence="1 2">
    <name type="scientific">Guyanagaster necrorhizus</name>
    <dbReference type="NCBI Taxonomy" id="856835"/>
    <lineage>
        <taxon>Eukaryota</taxon>
        <taxon>Fungi</taxon>
        <taxon>Dikarya</taxon>
        <taxon>Basidiomycota</taxon>
        <taxon>Agaricomycotina</taxon>
        <taxon>Agaricomycetes</taxon>
        <taxon>Agaricomycetidae</taxon>
        <taxon>Agaricales</taxon>
        <taxon>Marasmiineae</taxon>
        <taxon>Physalacriaceae</taxon>
        <taxon>Guyanagaster</taxon>
    </lineage>
</organism>
<dbReference type="Proteomes" id="UP000812287">
    <property type="component" value="Unassembled WGS sequence"/>
</dbReference>
<keyword evidence="2" id="KW-1185">Reference proteome</keyword>
<dbReference type="RefSeq" id="XP_043043077.1">
    <property type="nucleotide sequence ID" value="XM_043185477.1"/>
</dbReference>
<name>A0A9P7VZU0_9AGAR</name>
<dbReference type="OrthoDB" id="3245901at2759"/>
<accession>A0A9P7VZU0</accession>
<comment type="caution">
    <text evidence="1">The sequence shown here is derived from an EMBL/GenBank/DDBJ whole genome shotgun (WGS) entry which is preliminary data.</text>
</comment>
<protein>
    <submittedName>
        <fullName evidence="1">Uncharacterized protein</fullName>
    </submittedName>
</protein>
<reference evidence="1" key="1">
    <citation type="submission" date="2020-11" db="EMBL/GenBank/DDBJ databases">
        <title>Adaptations for nitrogen fixation in a non-lichenized fungal sporocarp promotes dispersal by wood-feeding termites.</title>
        <authorList>
            <consortium name="DOE Joint Genome Institute"/>
            <person name="Koch R.A."/>
            <person name="Yoon G."/>
            <person name="Arayal U."/>
            <person name="Lail K."/>
            <person name="Amirebrahimi M."/>
            <person name="Labutti K."/>
            <person name="Lipzen A."/>
            <person name="Riley R."/>
            <person name="Barry K."/>
            <person name="Henrissat B."/>
            <person name="Grigoriev I.V."/>
            <person name="Herr J.R."/>
            <person name="Aime M.C."/>
        </authorList>
    </citation>
    <scope>NUCLEOTIDE SEQUENCE</scope>
    <source>
        <strain evidence="1">MCA 3950</strain>
    </source>
</reference>
<dbReference type="GeneID" id="66107774"/>
<gene>
    <name evidence="1" type="ORF">BT62DRAFT_928290</name>
</gene>